<evidence type="ECO:0000313" key="1">
    <source>
        <dbReference type="EMBL" id="TSJ40006.1"/>
    </source>
</evidence>
<gene>
    <name evidence="1" type="ORF">FO442_17010</name>
</gene>
<dbReference type="SUPFAM" id="SSF48019">
    <property type="entry name" value="post-AAA+ oligomerization domain-like"/>
    <property type="match status" value="1"/>
</dbReference>
<dbReference type="InterPro" id="IPR027417">
    <property type="entry name" value="P-loop_NTPase"/>
</dbReference>
<dbReference type="PANTHER" id="PTHR11669">
    <property type="entry name" value="REPLICATION FACTOR C / DNA POLYMERASE III GAMMA-TAU SUBUNIT"/>
    <property type="match status" value="1"/>
</dbReference>
<keyword evidence="2" id="KW-1185">Reference proteome</keyword>
<proteinExistence type="predicted"/>
<dbReference type="AlphaFoldDB" id="A0A556MJF6"/>
<comment type="caution">
    <text evidence="1">The sequence shown here is derived from an EMBL/GenBank/DDBJ whole genome shotgun (WGS) entry which is preliminary data.</text>
</comment>
<organism evidence="1 2">
    <name type="scientific">Fluviicola chungangensis</name>
    <dbReference type="NCBI Taxonomy" id="2597671"/>
    <lineage>
        <taxon>Bacteria</taxon>
        <taxon>Pseudomonadati</taxon>
        <taxon>Bacteroidota</taxon>
        <taxon>Flavobacteriia</taxon>
        <taxon>Flavobacteriales</taxon>
        <taxon>Crocinitomicaceae</taxon>
        <taxon>Fluviicola</taxon>
    </lineage>
</organism>
<reference evidence="1 2" key="1">
    <citation type="submission" date="2019-07" db="EMBL/GenBank/DDBJ databases">
        <authorList>
            <person name="Huq M.A."/>
        </authorList>
    </citation>
    <scope>NUCLEOTIDE SEQUENCE [LARGE SCALE GENOMIC DNA]</scope>
    <source>
        <strain evidence="1 2">MAH-3</strain>
    </source>
</reference>
<dbReference type="InterPro" id="IPR050238">
    <property type="entry name" value="DNA_Rep/Repair_Clamp_Loader"/>
</dbReference>
<protein>
    <submittedName>
        <fullName evidence="1">DNA polymerase III subunit delta</fullName>
    </submittedName>
</protein>
<dbReference type="PANTHER" id="PTHR11669:SF8">
    <property type="entry name" value="DNA POLYMERASE III SUBUNIT DELTA"/>
    <property type="match status" value="1"/>
</dbReference>
<dbReference type="SUPFAM" id="SSF52540">
    <property type="entry name" value="P-loop containing nucleoside triphosphate hydrolases"/>
    <property type="match status" value="1"/>
</dbReference>
<dbReference type="Pfam" id="PF13177">
    <property type="entry name" value="DNA_pol3_delta2"/>
    <property type="match status" value="1"/>
</dbReference>
<sequence>MQFNSIPGQEELKSHLIEEVKGGKISHAQLFAGKAGHATLPMALAFVQYLFCENKQEKDSCGTCPSCKKVSDLQHPDLHFSFPTVQTISKTTNPLLALWRTQIQEQPIFDLYHWTKRMDDKERKPIIGTEESLEIVKKLSLKSYEGGYKVMLIWMAEEMNATCANKLLKILEEPPAKTLFLLVTDNPDKLLTTILSRTQILRISSYPIDIIQQVVERSGIGRQLAESIAARSNGNLIDAQQIMGDQSEANLFRELFIQLMRVCFKKDVNAMLDWTDAISALSREGQKQFVQYALHMVRQSLLKNYTQDMLTRVSQEEAAFLANFARFISNNNALDFMEIFNDAHYHLDRNAFGKLLFTQLCFQVMRFIHRA</sequence>
<evidence type="ECO:0000313" key="2">
    <source>
        <dbReference type="Proteomes" id="UP000316008"/>
    </source>
</evidence>
<dbReference type="GO" id="GO:0003677">
    <property type="term" value="F:DNA binding"/>
    <property type="evidence" value="ECO:0007669"/>
    <property type="project" value="InterPro"/>
</dbReference>
<dbReference type="InterPro" id="IPR008921">
    <property type="entry name" value="DNA_pol3_clamp-load_cplx_C"/>
</dbReference>
<dbReference type="RefSeq" id="WP_144334422.1">
    <property type="nucleotide sequence ID" value="NZ_VLPL01000010.1"/>
</dbReference>
<dbReference type="Proteomes" id="UP000316008">
    <property type="component" value="Unassembled WGS sequence"/>
</dbReference>
<dbReference type="Gene3D" id="3.40.50.300">
    <property type="entry name" value="P-loop containing nucleotide triphosphate hydrolases"/>
    <property type="match status" value="1"/>
</dbReference>
<name>A0A556MJF6_9FLAO</name>
<dbReference type="OrthoDB" id="9811073at2"/>
<dbReference type="EMBL" id="VLPL01000010">
    <property type="protein sequence ID" value="TSJ40006.1"/>
    <property type="molecule type" value="Genomic_DNA"/>
</dbReference>
<accession>A0A556MJF6</accession>
<dbReference type="GO" id="GO:0006261">
    <property type="term" value="P:DNA-templated DNA replication"/>
    <property type="evidence" value="ECO:0007669"/>
    <property type="project" value="TreeGrafter"/>
</dbReference>